<feature type="region of interest" description="Disordered" evidence="1">
    <location>
        <begin position="1"/>
        <end position="33"/>
    </location>
</feature>
<dbReference type="InParanoid" id="A0A165B199"/>
<reference evidence="2 3" key="1">
    <citation type="journal article" date="2016" name="Mol. Biol. Evol.">
        <title>Comparative Genomics of Early-Diverging Mushroom-Forming Fungi Provides Insights into the Origins of Lignocellulose Decay Capabilities.</title>
        <authorList>
            <person name="Nagy L.G."/>
            <person name="Riley R."/>
            <person name="Tritt A."/>
            <person name="Adam C."/>
            <person name="Daum C."/>
            <person name="Floudas D."/>
            <person name="Sun H."/>
            <person name="Yadav J.S."/>
            <person name="Pangilinan J."/>
            <person name="Larsson K.H."/>
            <person name="Matsuura K."/>
            <person name="Barry K."/>
            <person name="Labutti K."/>
            <person name="Kuo R."/>
            <person name="Ohm R.A."/>
            <person name="Bhattacharya S.S."/>
            <person name="Shirouzu T."/>
            <person name="Yoshinaga Y."/>
            <person name="Martin F.M."/>
            <person name="Grigoriev I.V."/>
            <person name="Hibbett D.S."/>
        </authorList>
    </citation>
    <scope>NUCLEOTIDE SEQUENCE [LARGE SCALE GENOMIC DNA]</scope>
    <source>
        <strain evidence="2 3">HHB12029</strain>
    </source>
</reference>
<accession>A0A165B199</accession>
<keyword evidence="3" id="KW-1185">Reference proteome</keyword>
<gene>
    <name evidence="2" type="ORF">EXIGLDRAFT_706715</name>
</gene>
<organism evidence="2 3">
    <name type="scientific">Exidia glandulosa HHB12029</name>
    <dbReference type="NCBI Taxonomy" id="1314781"/>
    <lineage>
        <taxon>Eukaryota</taxon>
        <taxon>Fungi</taxon>
        <taxon>Dikarya</taxon>
        <taxon>Basidiomycota</taxon>
        <taxon>Agaricomycotina</taxon>
        <taxon>Agaricomycetes</taxon>
        <taxon>Auriculariales</taxon>
        <taxon>Exidiaceae</taxon>
        <taxon>Exidia</taxon>
    </lineage>
</organism>
<evidence type="ECO:0000313" key="2">
    <source>
        <dbReference type="EMBL" id="KZV79648.1"/>
    </source>
</evidence>
<evidence type="ECO:0000313" key="3">
    <source>
        <dbReference type="Proteomes" id="UP000077266"/>
    </source>
</evidence>
<dbReference type="AlphaFoldDB" id="A0A165B199"/>
<sequence>MYLGVCEDGASENRDHPYTKAPPKPKPALPPPKPMVEAWMSNVVLPELFAAAAARPIPDEIVLEPTGPASGKTPFVFQHPLYSDKNLSIKLDSKGAMRTAQDYVHNVTAPHICLGGRTLREEE</sequence>
<name>A0A165B199_EXIGL</name>
<feature type="non-terminal residue" evidence="2">
    <location>
        <position position="123"/>
    </location>
</feature>
<proteinExistence type="predicted"/>
<feature type="compositionally biased region" description="Pro residues" evidence="1">
    <location>
        <begin position="20"/>
        <end position="33"/>
    </location>
</feature>
<evidence type="ECO:0000256" key="1">
    <source>
        <dbReference type="SAM" id="MobiDB-lite"/>
    </source>
</evidence>
<dbReference type="EMBL" id="KV426582">
    <property type="protein sequence ID" value="KZV79648.1"/>
    <property type="molecule type" value="Genomic_DNA"/>
</dbReference>
<protein>
    <submittedName>
        <fullName evidence="2">Uncharacterized protein</fullName>
    </submittedName>
</protein>
<dbReference type="Proteomes" id="UP000077266">
    <property type="component" value="Unassembled WGS sequence"/>
</dbReference>